<dbReference type="SUPFAM" id="SSF49899">
    <property type="entry name" value="Concanavalin A-like lectins/glucanases"/>
    <property type="match status" value="1"/>
</dbReference>
<reference evidence="11 12" key="1">
    <citation type="submission" date="2020-06" db="EMBL/GenBank/DDBJ databases">
        <authorList>
            <person name="Li R."/>
            <person name="Bekaert M."/>
        </authorList>
    </citation>
    <scope>NUCLEOTIDE SEQUENCE [LARGE SCALE GENOMIC DNA]</scope>
    <source>
        <strain evidence="12">wild</strain>
    </source>
</reference>
<evidence type="ECO:0000313" key="12">
    <source>
        <dbReference type="Proteomes" id="UP000507470"/>
    </source>
</evidence>
<dbReference type="EMBL" id="CACVKT020005441">
    <property type="protein sequence ID" value="CAC5395191.1"/>
    <property type="molecule type" value="Genomic_DNA"/>
</dbReference>
<evidence type="ECO:0000256" key="4">
    <source>
        <dbReference type="ARBA" id="ARBA00022729"/>
    </source>
</evidence>
<dbReference type="InterPro" id="IPR001791">
    <property type="entry name" value="Laminin_G"/>
</dbReference>
<comment type="subcellular location">
    <subcellularLocation>
        <location evidence="1">Secreted</location>
        <location evidence="1">Extracellular space</location>
        <location evidence="1">Extracellular matrix</location>
    </subcellularLocation>
</comment>
<dbReference type="Proteomes" id="UP000507470">
    <property type="component" value="Unassembled WGS sequence"/>
</dbReference>
<dbReference type="PROSITE" id="PS50025">
    <property type="entry name" value="LAM_G_DOMAIN"/>
    <property type="match status" value="1"/>
</dbReference>
<dbReference type="CDD" id="cd00110">
    <property type="entry name" value="LamG"/>
    <property type="match status" value="1"/>
</dbReference>
<feature type="domain" description="Laminin G" evidence="9">
    <location>
        <begin position="11"/>
        <end position="189"/>
    </location>
</feature>
<protein>
    <submittedName>
        <fullName evidence="11">NID</fullName>
    </submittedName>
</protein>
<dbReference type="PROSITE" id="PS50993">
    <property type="entry name" value="NIDOGEN_G2"/>
    <property type="match status" value="1"/>
</dbReference>
<evidence type="ECO:0000256" key="8">
    <source>
        <dbReference type="SAM" id="SignalP"/>
    </source>
</evidence>
<evidence type="ECO:0000256" key="5">
    <source>
        <dbReference type="ARBA" id="ARBA00022837"/>
    </source>
</evidence>
<dbReference type="InterPro" id="IPR013320">
    <property type="entry name" value="ConA-like_dom_sf"/>
</dbReference>
<feature type="signal peptide" evidence="8">
    <location>
        <begin position="1"/>
        <end position="20"/>
    </location>
</feature>
<organism evidence="11 12">
    <name type="scientific">Mytilus coruscus</name>
    <name type="common">Sea mussel</name>
    <dbReference type="NCBI Taxonomy" id="42192"/>
    <lineage>
        <taxon>Eukaryota</taxon>
        <taxon>Metazoa</taxon>
        <taxon>Spiralia</taxon>
        <taxon>Lophotrochozoa</taxon>
        <taxon>Mollusca</taxon>
        <taxon>Bivalvia</taxon>
        <taxon>Autobranchia</taxon>
        <taxon>Pteriomorphia</taxon>
        <taxon>Mytilida</taxon>
        <taxon>Mytiloidea</taxon>
        <taxon>Mytilidae</taxon>
        <taxon>Mytilinae</taxon>
        <taxon>Mytilus</taxon>
    </lineage>
</organism>
<evidence type="ECO:0000256" key="1">
    <source>
        <dbReference type="ARBA" id="ARBA00004498"/>
    </source>
</evidence>
<keyword evidence="6" id="KW-0325">Glycoprotein</keyword>
<dbReference type="OrthoDB" id="5847703at2759"/>
<proteinExistence type="predicted"/>
<feature type="chain" id="PRO_5027115305" evidence="8">
    <location>
        <begin position="21"/>
        <end position="668"/>
    </location>
</feature>
<dbReference type="Gene3D" id="2.60.120.200">
    <property type="match status" value="1"/>
</dbReference>
<name>A0A6J8CHL7_MYTCO</name>
<evidence type="ECO:0000256" key="3">
    <source>
        <dbReference type="ARBA" id="ARBA00022530"/>
    </source>
</evidence>
<dbReference type="SUPFAM" id="SSF54511">
    <property type="entry name" value="GFP-like"/>
    <property type="match status" value="1"/>
</dbReference>
<dbReference type="Gene3D" id="2.40.155.10">
    <property type="entry name" value="Green fluorescent protein"/>
    <property type="match status" value="1"/>
</dbReference>
<accession>A0A6J8CHL7</accession>
<keyword evidence="5" id="KW-0106">Calcium</keyword>
<evidence type="ECO:0000259" key="9">
    <source>
        <dbReference type="PROSITE" id="PS50025"/>
    </source>
</evidence>
<sequence length="668" mass="75789">MNGLVLKLYSIFILTLQTDGFILPNQTEFHSIQDVCINDIFSFDFMTRRSSGLLVHLESDNSKQNQFTVTIEDGELVFTYRVNNKKRSSIIPYDDTEMVNKWNDNRWHKLIVERILDEGKYLSVKVLVDEQIHRLDSVMEVKGHVRGSNDVYLGKTPYVDVKNAIYINCNCLKMHLKIGEDRSEVDKCCQEINRENKETKKCGGVLGKIKCRNQTTSGVSMSVAACLEGARYLSCQRQVWKRLILRGIVNGVLNNKAIENVDLLSYVYTTNGRIETLIRRKQNTARTMMKILQPIGDIIGWMFAVPQEKKAKNGFMMTGGELNRTSFITYHSGEFVVITQQFFTFLSELRVQTYVKGTVPDYVGSILFNGFKEQHKSVSTGVIKSCSTRRYEMNGLTSYFTVDQILVFNECQFSPFRYILHSMRHVVILNDRKNDVLRFTSTNQIQALDGYNGLNRAVDEEFSNNIDSSGMIKSYCRPDGGFGVPGKFGGAGVDSGWGNMLLFPKPDYNAPSLKENENHQSSTTVIMTSTTTNSPEISSGKVYFRYLGSNVFKSTEEEVDNMDEEEAELSDTMEYSGSNYSTDEEADISDNIYIVDVQGKREGTTESFFFSTFTEDTVTINTMSPTAGNVTEETHTSKKALENDSLQRRSVFTWILGCFIMSVWSLSV</sequence>
<evidence type="ECO:0000256" key="7">
    <source>
        <dbReference type="PROSITE-ProRule" id="PRU00122"/>
    </source>
</evidence>
<feature type="domain" description="Nidogen G2 beta-barrel" evidence="10">
    <location>
        <begin position="241"/>
        <end position="455"/>
    </location>
</feature>
<dbReference type="AlphaFoldDB" id="A0A6J8CHL7"/>
<dbReference type="InterPro" id="IPR009017">
    <property type="entry name" value="GFP"/>
</dbReference>
<evidence type="ECO:0000256" key="2">
    <source>
        <dbReference type="ARBA" id="ARBA00022525"/>
    </source>
</evidence>
<dbReference type="SMART" id="SM00682">
    <property type="entry name" value="G2F"/>
    <property type="match status" value="1"/>
</dbReference>
<dbReference type="InterPro" id="IPR006605">
    <property type="entry name" value="G2_nidogen/fibulin_G2F"/>
</dbReference>
<dbReference type="Pfam" id="PF07474">
    <property type="entry name" value="G2F"/>
    <property type="match status" value="1"/>
</dbReference>
<dbReference type="Pfam" id="PF02210">
    <property type="entry name" value="Laminin_G_2"/>
    <property type="match status" value="1"/>
</dbReference>
<evidence type="ECO:0000256" key="6">
    <source>
        <dbReference type="ARBA" id="ARBA00023180"/>
    </source>
</evidence>
<keyword evidence="2" id="KW-0964">Secreted</keyword>
<gene>
    <name evidence="11" type="ORF">MCOR_29880</name>
</gene>
<evidence type="ECO:0000313" key="11">
    <source>
        <dbReference type="EMBL" id="CAC5395191.1"/>
    </source>
</evidence>
<keyword evidence="3" id="KW-0272">Extracellular matrix</keyword>
<keyword evidence="12" id="KW-1185">Reference proteome</keyword>
<keyword evidence="4 8" id="KW-0732">Signal</keyword>
<evidence type="ECO:0000259" key="10">
    <source>
        <dbReference type="PROSITE" id="PS50993"/>
    </source>
</evidence>
<comment type="caution">
    <text evidence="7">Lacks conserved residue(s) required for the propagation of feature annotation.</text>
</comment>